<keyword evidence="1" id="KW-0132">Cell division</keyword>
<sequence length="572" mass="66055">QPAGPVVRTGRYRIVHERVLGTEHFGDLHNERPFVQGPDEIPSGNGQHLIYDKPLDGRKIYLYRRTHTPVHISEDGTIEKLGQAQVVDRWAEGGYQGAQNQNLNVFRRIGNDVYQGTLEWLCMRSPVEETKPFPFSKVVVKMEEEDTFEVSDLFKNHDEKLLDMDPIDAENYVERFLRIGDMPNAEYWTDRLFAVSWTRELSSWTRYGKLLQYLARSQKYLRIIAICERFNLHTHHILFMHYYVLALTERKLYHQAIGVPCAHFLREDDSIDLTDVPLLESTTLKIVDPEFANEEENTEELDIFAMENNLRSGLLLSLGRSFLQTENRAAAGKCLLASHRLNKANLMAENLLLKYSLLPAGDRDEFVKYRQLRRDKNAVAASRDPRELVLRANEHYDDGDILTANKMTTKLIDTMGLYQDAILIHIATLVQLGDADRLFLLAHRLVDAQPDHEMSWYAVSLYYYVCKNIQAAKSFMNKATTMNECFGEGWLAFGHILAYDCEHEQAMNCYLRAARVLEKRFEPMLYIAMGHCYTNNFKLATDFVEDACVLGNGSPIVWHEKGTLLYSKKMYT</sequence>
<feature type="non-terminal residue" evidence="7">
    <location>
        <position position="1"/>
    </location>
</feature>
<proteinExistence type="predicted"/>
<comment type="caution">
    <text evidence="7">The sequence shown here is derived from an EMBL/GenBank/DDBJ whole genome shotgun (WGS) entry which is preliminary data.</text>
</comment>
<protein>
    <submittedName>
        <fullName evidence="7">Uncharacterized protein</fullName>
    </submittedName>
</protein>
<dbReference type="EMBL" id="BTRK01000001">
    <property type="protein sequence ID" value="GMR32440.1"/>
    <property type="molecule type" value="Genomic_DNA"/>
</dbReference>
<dbReference type="InterPro" id="IPR011990">
    <property type="entry name" value="TPR-like_helical_dom_sf"/>
</dbReference>
<accession>A0AAN4Z742</accession>
<dbReference type="GO" id="GO:0016567">
    <property type="term" value="P:protein ubiquitination"/>
    <property type="evidence" value="ECO:0007669"/>
    <property type="project" value="TreeGrafter"/>
</dbReference>
<evidence type="ECO:0000313" key="8">
    <source>
        <dbReference type="Proteomes" id="UP001328107"/>
    </source>
</evidence>
<dbReference type="GO" id="GO:0005680">
    <property type="term" value="C:anaphase-promoting complex"/>
    <property type="evidence" value="ECO:0007669"/>
    <property type="project" value="TreeGrafter"/>
</dbReference>
<keyword evidence="8" id="KW-1185">Reference proteome</keyword>
<keyword evidence="6" id="KW-0131">Cell cycle</keyword>
<dbReference type="AlphaFoldDB" id="A0AAN4Z742"/>
<evidence type="ECO:0000256" key="6">
    <source>
        <dbReference type="ARBA" id="ARBA00023306"/>
    </source>
</evidence>
<feature type="non-terminal residue" evidence="7">
    <location>
        <position position="572"/>
    </location>
</feature>
<keyword evidence="3" id="KW-0498">Mitosis</keyword>
<evidence type="ECO:0000256" key="4">
    <source>
        <dbReference type="ARBA" id="ARBA00022786"/>
    </source>
</evidence>
<evidence type="ECO:0000256" key="1">
    <source>
        <dbReference type="ARBA" id="ARBA00022618"/>
    </source>
</evidence>
<dbReference type="PANTHER" id="PTHR12558:SF9">
    <property type="entry name" value="CELL DIVISION CYCLE PROTEIN 16 HOMOLOG"/>
    <property type="match status" value="1"/>
</dbReference>
<evidence type="ECO:0000256" key="3">
    <source>
        <dbReference type="ARBA" id="ARBA00022776"/>
    </source>
</evidence>
<evidence type="ECO:0000256" key="2">
    <source>
        <dbReference type="ARBA" id="ARBA00022737"/>
    </source>
</evidence>
<gene>
    <name evidence="7" type="ORF">PMAYCL1PPCAC_02635</name>
</gene>
<evidence type="ECO:0000313" key="7">
    <source>
        <dbReference type="EMBL" id="GMR32440.1"/>
    </source>
</evidence>
<dbReference type="GO" id="GO:0051301">
    <property type="term" value="P:cell division"/>
    <property type="evidence" value="ECO:0007669"/>
    <property type="project" value="UniProtKB-KW"/>
</dbReference>
<evidence type="ECO:0000256" key="5">
    <source>
        <dbReference type="ARBA" id="ARBA00022803"/>
    </source>
</evidence>
<dbReference type="Proteomes" id="UP001328107">
    <property type="component" value="Unassembled WGS sequence"/>
</dbReference>
<dbReference type="PANTHER" id="PTHR12558">
    <property type="entry name" value="CELL DIVISION CYCLE 16,23,27"/>
    <property type="match status" value="1"/>
</dbReference>
<keyword evidence="4" id="KW-0833">Ubl conjugation pathway</keyword>
<keyword evidence="5" id="KW-0802">TPR repeat</keyword>
<dbReference type="GO" id="GO:0045842">
    <property type="term" value="P:positive regulation of mitotic metaphase/anaphase transition"/>
    <property type="evidence" value="ECO:0007669"/>
    <property type="project" value="TreeGrafter"/>
</dbReference>
<keyword evidence="2" id="KW-0677">Repeat</keyword>
<organism evidence="7 8">
    <name type="scientific">Pristionchus mayeri</name>
    <dbReference type="NCBI Taxonomy" id="1317129"/>
    <lineage>
        <taxon>Eukaryota</taxon>
        <taxon>Metazoa</taxon>
        <taxon>Ecdysozoa</taxon>
        <taxon>Nematoda</taxon>
        <taxon>Chromadorea</taxon>
        <taxon>Rhabditida</taxon>
        <taxon>Rhabditina</taxon>
        <taxon>Diplogasteromorpha</taxon>
        <taxon>Diplogasteroidea</taxon>
        <taxon>Neodiplogasteridae</taxon>
        <taxon>Pristionchus</taxon>
    </lineage>
</organism>
<dbReference type="GO" id="GO:0005737">
    <property type="term" value="C:cytoplasm"/>
    <property type="evidence" value="ECO:0007669"/>
    <property type="project" value="TreeGrafter"/>
</dbReference>
<name>A0AAN4Z742_9BILA</name>
<dbReference type="GO" id="GO:0031145">
    <property type="term" value="P:anaphase-promoting complex-dependent catabolic process"/>
    <property type="evidence" value="ECO:0007669"/>
    <property type="project" value="TreeGrafter"/>
</dbReference>
<dbReference type="Gene3D" id="1.25.40.10">
    <property type="entry name" value="Tetratricopeptide repeat domain"/>
    <property type="match status" value="1"/>
</dbReference>
<dbReference type="SUPFAM" id="SSF48452">
    <property type="entry name" value="TPR-like"/>
    <property type="match status" value="1"/>
</dbReference>
<reference evidence="8" key="1">
    <citation type="submission" date="2022-10" db="EMBL/GenBank/DDBJ databases">
        <title>Genome assembly of Pristionchus species.</title>
        <authorList>
            <person name="Yoshida K."/>
            <person name="Sommer R.J."/>
        </authorList>
    </citation>
    <scope>NUCLEOTIDE SEQUENCE [LARGE SCALE GENOMIC DNA]</scope>
    <source>
        <strain evidence="8">RS5460</strain>
    </source>
</reference>